<dbReference type="Proteomes" id="UP000813461">
    <property type="component" value="Unassembled WGS sequence"/>
</dbReference>
<comment type="caution">
    <text evidence="1">The sequence shown here is derived from an EMBL/GenBank/DDBJ whole genome shotgun (WGS) entry which is preliminary data.</text>
</comment>
<proteinExistence type="predicted"/>
<sequence length="299" mass="33961">MTMHFILLLIKPQPQDAGKYTHTISYCYAIEDAKLKLSLWITSAIQLWVVKIGEPSKANGHGLTFKNHEQRGQPQWCRKSDGPWNNIHPCGSVVIDTMQGQGEGNYAMSYASYGYRTESSDPDPGRHSMRINYEALKKHTAPATQIAHEWDPWIRHIFGMQHEHQRYDAETYIHFQCHNLADYDAIEAKVAKKGEVTMDQVCSDGRLAVLYGFMANDWSNTLHLFGENLNARLGPFDIKSIMLYEAKAGMKPGNDATNIHHVPILRWRTADPHPKGVTSDNCEVYGPNRTPSDGDYRFV</sequence>
<evidence type="ECO:0000313" key="1">
    <source>
        <dbReference type="EMBL" id="KAH7078300.1"/>
    </source>
</evidence>
<dbReference type="EMBL" id="JAGMVJ010000017">
    <property type="protein sequence ID" value="KAH7078300.1"/>
    <property type="molecule type" value="Genomic_DNA"/>
</dbReference>
<evidence type="ECO:0000313" key="2">
    <source>
        <dbReference type="Proteomes" id="UP000813461"/>
    </source>
</evidence>
<dbReference type="OrthoDB" id="291007at2759"/>
<keyword evidence="2" id="KW-1185">Reference proteome</keyword>
<dbReference type="GO" id="GO:0008237">
    <property type="term" value="F:metallopeptidase activity"/>
    <property type="evidence" value="ECO:0007669"/>
    <property type="project" value="InterPro"/>
</dbReference>
<dbReference type="InterPro" id="IPR024079">
    <property type="entry name" value="MetalloPept_cat_dom_sf"/>
</dbReference>
<accession>A0A8K0R0L8</accession>
<protein>
    <submittedName>
        <fullName evidence="1">Uncharacterized protein</fullName>
    </submittedName>
</protein>
<dbReference type="Gene3D" id="3.40.390.10">
    <property type="entry name" value="Collagenase (Catalytic Domain)"/>
    <property type="match status" value="1"/>
</dbReference>
<organism evidence="1 2">
    <name type="scientific">Paraphoma chrysanthemicola</name>
    <dbReference type="NCBI Taxonomy" id="798071"/>
    <lineage>
        <taxon>Eukaryota</taxon>
        <taxon>Fungi</taxon>
        <taxon>Dikarya</taxon>
        <taxon>Ascomycota</taxon>
        <taxon>Pezizomycotina</taxon>
        <taxon>Dothideomycetes</taxon>
        <taxon>Pleosporomycetidae</taxon>
        <taxon>Pleosporales</taxon>
        <taxon>Pleosporineae</taxon>
        <taxon>Phaeosphaeriaceae</taxon>
        <taxon>Paraphoma</taxon>
    </lineage>
</organism>
<reference evidence="1" key="1">
    <citation type="journal article" date="2021" name="Nat. Commun.">
        <title>Genetic determinants of endophytism in the Arabidopsis root mycobiome.</title>
        <authorList>
            <person name="Mesny F."/>
            <person name="Miyauchi S."/>
            <person name="Thiergart T."/>
            <person name="Pickel B."/>
            <person name="Atanasova L."/>
            <person name="Karlsson M."/>
            <person name="Huettel B."/>
            <person name="Barry K.W."/>
            <person name="Haridas S."/>
            <person name="Chen C."/>
            <person name="Bauer D."/>
            <person name="Andreopoulos W."/>
            <person name="Pangilinan J."/>
            <person name="LaButti K."/>
            <person name="Riley R."/>
            <person name="Lipzen A."/>
            <person name="Clum A."/>
            <person name="Drula E."/>
            <person name="Henrissat B."/>
            <person name="Kohler A."/>
            <person name="Grigoriev I.V."/>
            <person name="Martin F.M."/>
            <person name="Hacquard S."/>
        </authorList>
    </citation>
    <scope>NUCLEOTIDE SEQUENCE</scope>
    <source>
        <strain evidence="1">MPI-SDFR-AT-0120</strain>
    </source>
</reference>
<gene>
    <name evidence="1" type="ORF">FB567DRAFT_595909</name>
</gene>
<dbReference type="AlphaFoldDB" id="A0A8K0R0L8"/>
<dbReference type="SUPFAM" id="SSF55486">
    <property type="entry name" value="Metalloproteases ('zincins'), catalytic domain"/>
    <property type="match status" value="1"/>
</dbReference>
<name>A0A8K0R0L8_9PLEO</name>